<feature type="region of interest" description="Disordered" evidence="1">
    <location>
        <begin position="169"/>
        <end position="212"/>
    </location>
</feature>
<evidence type="ECO:0000256" key="1">
    <source>
        <dbReference type="SAM" id="MobiDB-lite"/>
    </source>
</evidence>
<dbReference type="EMBL" id="JACBKA010000003">
    <property type="protein sequence ID" value="NYA26867.1"/>
    <property type="molecule type" value="Genomic_DNA"/>
</dbReference>
<reference evidence="2 3" key="1">
    <citation type="submission" date="2020-07" db="EMBL/GenBank/DDBJ databases">
        <title>Genus Haemophilus, Bergeys manual.</title>
        <authorList>
            <person name="Noerskov-Lauritsen N."/>
        </authorList>
    </citation>
    <scope>NUCLEOTIDE SEQUENCE [LARGE SCALE GENOMIC DNA]</scope>
    <source>
        <strain evidence="2 3">CCUG30047</strain>
    </source>
</reference>
<feature type="compositionally biased region" description="Polar residues" evidence="1">
    <location>
        <begin position="188"/>
        <end position="204"/>
    </location>
</feature>
<dbReference type="RefSeq" id="WP_179227296.1">
    <property type="nucleotide sequence ID" value="NZ_JACBKA010000003.1"/>
</dbReference>
<sequence>MAVMFTYNEEQAVKGGQPAFITETGAYVGKILSAKYTKSQGGAQAIEFSIETDDGMLGNYLSVYYKGKDGNDLSSGLNMIQAIMGVTGVKELTVKRQGNDDIAPELTNKRIGLFLQKELTTKNDGSDSYRFSITCPFSAASGKTLAEHLAGEEPKRIQWLIDHAKDKDNRAKNTRQEQYQAQHQYYQSTAPSYPQGQPVSSNSGFDDDMMPF</sequence>
<feature type="compositionally biased region" description="Low complexity" evidence="1">
    <location>
        <begin position="176"/>
        <end position="187"/>
    </location>
</feature>
<accession>A0A852PYE7</accession>
<comment type="caution">
    <text evidence="2">The sequence shown here is derived from an EMBL/GenBank/DDBJ whole genome shotgun (WGS) entry which is preliminary data.</text>
</comment>
<evidence type="ECO:0000313" key="3">
    <source>
        <dbReference type="Proteomes" id="UP000590599"/>
    </source>
</evidence>
<dbReference type="AlphaFoldDB" id="A0A852PYE7"/>
<gene>
    <name evidence="2" type="ORF">HZI69_03290</name>
</gene>
<organism evidence="2 3">
    <name type="scientific">Haemophilus haemolyticus</name>
    <dbReference type="NCBI Taxonomy" id="726"/>
    <lineage>
        <taxon>Bacteria</taxon>
        <taxon>Pseudomonadati</taxon>
        <taxon>Pseudomonadota</taxon>
        <taxon>Gammaproteobacteria</taxon>
        <taxon>Pasteurellales</taxon>
        <taxon>Pasteurellaceae</taxon>
        <taxon>Haemophilus</taxon>
    </lineage>
</organism>
<evidence type="ECO:0008006" key="4">
    <source>
        <dbReference type="Google" id="ProtNLM"/>
    </source>
</evidence>
<protein>
    <recommendedName>
        <fullName evidence="4">DUF669 domain-containing protein</fullName>
    </recommendedName>
</protein>
<name>A0A852PYE7_HAEHA</name>
<evidence type="ECO:0000313" key="2">
    <source>
        <dbReference type="EMBL" id="NYA26867.1"/>
    </source>
</evidence>
<dbReference type="Proteomes" id="UP000590599">
    <property type="component" value="Unassembled WGS sequence"/>
</dbReference>
<proteinExistence type="predicted"/>